<evidence type="ECO:0000256" key="1">
    <source>
        <dbReference type="SAM" id="MobiDB-lite"/>
    </source>
</evidence>
<sequence>MSSRVQGFVWDACAANGITGAKLLIMVRLADYSNDEGISYPGVETISRQLGLAESTVYGALAQLEKAGWVRRKNRRNGNRRTSNLYFLNVERLECLAAEERAKNRAMKAKKKSIFLPPNYEGTDFEPPEFRASSGLEPPDSGVKGGFEPPDSGGDPQVLKHDPQVKDLEPQGKRMRASKKSKFDPLTARPENVSPRTWSDWVAHREEIGKRLTETTCRLQARKLSGCCDPDAVINLSITNGWTGLFPDKIHQTHVNRLNGRIDVSQPDNTIPPGFKG</sequence>
<dbReference type="Gene3D" id="1.10.10.10">
    <property type="entry name" value="Winged helix-like DNA-binding domain superfamily/Winged helix DNA-binding domain"/>
    <property type="match status" value="1"/>
</dbReference>
<protein>
    <recommendedName>
        <fullName evidence="4">Helix-turn-helix domain-containing protein</fullName>
    </recommendedName>
</protein>
<comment type="caution">
    <text evidence="2">The sequence shown here is derived from an EMBL/GenBank/DDBJ whole genome shotgun (WGS) entry which is preliminary data.</text>
</comment>
<feature type="compositionally biased region" description="Basic and acidic residues" evidence="1">
    <location>
        <begin position="158"/>
        <end position="172"/>
    </location>
</feature>
<evidence type="ECO:0008006" key="4">
    <source>
        <dbReference type="Google" id="ProtNLM"/>
    </source>
</evidence>
<dbReference type="InterPro" id="IPR036390">
    <property type="entry name" value="WH_DNA-bd_sf"/>
</dbReference>
<dbReference type="SUPFAM" id="SSF46785">
    <property type="entry name" value="Winged helix' DNA-binding domain"/>
    <property type="match status" value="1"/>
</dbReference>
<feature type="region of interest" description="Disordered" evidence="1">
    <location>
        <begin position="117"/>
        <end position="194"/>
    </location>
</feature>
<evidence type="ECO:0000313" key="2">
    <source>
        <dbReference type="EMBL" id="OQM39141.1"/>
    </source>
</evidence>
<dbReference type="RefSeq" id="WP_080861058.1">
    <property type="nucleotide sequence ID" value="NZ_CP077405.1"/>
</dbReference>
<dbReference type="Proteomes" id="UP000192573">
    <property type="component" value="Unassembled WGS sequence"/>
</dbReference>
<dbReference type="AlphaFoldDB" id="A0A1V8NRV1"/>
<gene>
    <name evidence="2" type="ORF">BZK42_26475</name>
</gene>
<dbReference type="EMBL" id="NAEW01000032">
    <property type="protein sequence ID" value="OQM39141.1"/>
    <property type="molecule type" value="Genomic_DNA"/>
</dbReference>
<proteinExistence type="predicted"/>
<reference evidence="2 3" key="1">
    <citation type="submission" date="2017-03" db="EMBL/GenBank/DDBJ databases">
        <authorList>
            <person name="Afonso C.L."/>
            <person name="Miller P.J."/>
            <person name="Scott M.A."/>
            <person name="Spackman E."/>
            <person name="Goraichik I."/>
            <person name="Dimitrov K.M."/>
            <person name="Suarez D.L."/>
            <person name="Swayne D.E."/>
        </authorList>
    </citation>
    <scope>NUCLEOTIDE SEQUENCE [LARGE SCALE GENOMIC DNA]</scope>
    <source>
        <strain evidence="2 3">ATCC 51113</strain>
    </source>
</reference>
<dbReference type="Pfam" id="PF13730">
    <property type="entry name" value="HTH_36"/>
    <property type="match status" value="1"/>
</dbReference>
<dbReference type="InterPro" id="IPR036388">
    <property type="entry name" value="WH-like_DNA-bd_sf"/>
</dbReference>
<organism evidence="2 3">
    <name type="scientific">Citrobacter braakii</name>
    <dbReference type="NCBI Taxonomy" id="57706"/>
    <lineage>
        <taxon>Bacteria</taxon>
        <taxon>Pseudomonadati</taxon>
        <taxon>Pseudomonadota</taxon>
        <taxon>Gammaproteobacteria</taxon>
        <taxon>Enterobacterales</taxon>
        <taxon>Enterobacteriaceae</taxon>
        <taxon>Citrobacter</taxon>
        <taxon>Citrobacter freundii complex</taxon>
    </lineage>
</organism>
<evidence type="ECO:0000313" key="3">
    <source>
        <dbReference type="Proteomes" id="UP000192573"/>
    </source>
</evidence>
<name>A0A1V8NRV1_CITBR</name>
<accession>A0A1V8NRV1</accession>